<name>A0A8B8F7W6_9HEMI</name>
<keyword evidence="1" id="KW-1185">Reference proteome</keyword>
<dbReference type="GeneID" id="112680617"/>
<evidence type="ECO:0000313" key="1">
    <source>
        <dbReference type="Proteomes" id="UP000694846"/>
    </source>
</evidence>
<proteinExistence type="predicted"/>
<evidence type="ECO:0000313" key="2">
    <source>
        <dbReference type="RefSeq" id="XP_025406560.1"/>
    </source>
</evidence>
<organism evidence="1 2">
    <name type="scientific">Sipha flava</name>
    <name type="common">yellow sugarcane aphid</name>
    <dbReference type="NCBI Taxonomy" id="143950"/>
    <lineage>
        <taxon>Eukaryota</taxon>
        <taxon>Metazoa</taxon>
        <taxon>Ecdysozoa</taxon>
        <taxon>Arthropoda</taxon>
        <taxon>Hexapoda</taxon>
        <taxon>Insecta</taxon>
        <taxon>Pterygota</taxon>
        <taxon>Neoptera</taxon>
        <taxon>Paraneoptera</taxon>
        <taxon>Hemiptera</taxon>
        <taxon>Sternorrhyncha</taxon>
        <taxon>Aphidomorpha</taxon>
        <taxon>Aphidoidea</taxon>
        <taxon>Aphididae</taxon>
        <taxon>Sipha</taxon>
    </lineage>
</organism>
<sequence length="334" mass="38576">MANAVRKICTKIGNGHHYLMGTTVKTAYSGSLISDTVQQHPTKSQQSYLTRFQVEIMYKPNIDSMFRPSQSLFSIGYSVHNKQYVTAAVERFNRHDKHTYYSNNRIPLTRSNSILTKSSGSRKPDELVEKGLPNADQLNHVYTRLGEDLPLMFKKSLDYSLYHPRLVFENNIRGTKSVGVEYFMSMISILRLMGHLKYAFVKFDILKITKHPEDGTIKIRWRIKGISGMKVFFKFWKFSLFNLEQVIKENVESWHDGFSIFYLGSDGKIHKLTADKMQPDNDPVIEEKNPLATKLALFLELSPQMNNFDCFMTLDSEQANTLLKMIIISLEDVF</sequence>
<dbReference type="Proteomes" id="UP000694846">
    <property type="component" value="Unplaced"/>
</dbReference>
<dbReference type="RefSeq" id="XP_025406560.1">
    <property type="nucleotide sequence ID" value="XM_025550775.1"/>
</dbReference>
<dbReference type="OrthoDB" id="44820at2759"/>
<accession>A0A8B8F7W6</accession>
<dbReference type="InterPro" id="IPR018790">
    <property type="entry name" value="DUF2358"/>
</dbReference>
<dbReference type="PANTHER" id="PTHR31094">
    <property type="entry name" value="RIKEN CDNA 2310061I04 GENE"/>
    <property type="match status" value="1"/>
</dbReference>
<protein>
    <submittedName>
        <fullName evidence="2">Uncharacterized protein C6orf136 homolog isoform X1</fullName>
    </submittedName>
</protein>
<dbReference type="Pfam" id="PF10184">
    <property type="entry name" value="DUF2358"/>
    <property type="match status" value="1"/>
</dbReference>
<reference evidence="2" key="1">
    <citation type="submission" date="2025-08" db="UniProtKB">
        <authorList>
            <consortium name="RefSeq"/>
        </authorList>
    </citation>
    <scope>IDENTIFICATION</scope>
    <source>
        <tissue evidence="2">Whole body</tissue>
    </source>
</reference>
<dbReference type="PANTHER" id="PTHR31094:SF2">
    <property type="entry name" value="RIKEN CDNA 2310061I04 GENE"/>
    <property type="match status" value="1"/>
</dbReference>
<gene>
    <name evidence="2" type="primary">LOC112680617</name>
</gene>
<dbReference type="AlphaFoldDB" id="A0A8B8F7W6"/>